<dbReference type="PROSITE" id="PS00086">
    <property type="entry name" value="CYTOCHROME_P450"/>
    <property type="match status" value="1"/>
</dbReference>
<evidence type="ECO:0000256" key="9">
    <source>
        <dbReference type="ARBA" id="ARBA00023004"/>
    </source>
</evidence>
<evidence type="ECO:0000256" key="10">
    <source>
        <dbReference type="ARBA" id="ARBA00023033"/>
    </source>
</evidence>
<comment type="subcellular location">
    <subcellularLocation>
        <location evidence="2">Membrane</location>
        <topology evidence="2">Single-pass membrane protein</topology>
    </subcellularLocation>
</comment>
<evidence type="ECO:0000256" key="5">
    <source>
        <dbReference type="ARBA" id="ARBA00022692"/>
    </source>
</evidence>
<evidence type="ECO:0000256" key="14">
    <source>
        <dbReference type="SAM" id="SignalP"/>
    </source>
</evidence>
<comment type="cofactor">
    <cofactor evidence="1 12">
        <name>heme</name>
        <dbReference type="ChEBI" id="CHEBI:30413"/>
    </cofactor>
</comment>
<dbReference type="STRING" id="1054147.F4Q1S3"/>
<feature type="signal peptide" evidence="14">
    <location>
        <begin position="1"/>
        <end position="18"/>
    </location>
</feature>
<sequence length="461" mass="52965">MLILYVIAFLLLISFIQKNKKFSSKDPPGPLELPIIGSIYKINPKMPHLEMTRLSKVYGKVFKMWFGKNYTIIINDASIYREMYVDKAAMFGDRPNLPSLHLLVPGLRDISLENYDAWKPVREFTSTSLARSRSRTLNGILDYQTNQILNSLKQFSKIREPFSPSFYYQKYTINVILKMAFNDEIPYSESPSEGLMAKIVTPIDQIMNRLAGNSIFDHIYGLGHLYYYITKFRGTEADKIRVELKKYYNDHLSTLDKENPRDILDHLIIGGFDEERVINVSLDLLVAGGETSATTMEWFTIVMVNNPECQEKAADELRKVVGKDNGLVTVSHRQSTPYTNALLRELFRYKTVGPLGPLPRVAREDAVIQDYFIPKGTIILSNIYAIHNDEKHYQSPRQFIPERFLTDQHYEHWLPFSIGARNCLGLSIAVDEIYVLCSNLLLNFKISSANGQKLDETESMK</sequence>
<dbReference type="OMA" id="QIRLGNC"/>
<evidence type="ECO:0000256" key="8">
    <source>
        <dbReference type="ARBA" id="ARBA00023002"/>
    </source>
</evidence>
<comment type="similarity">
    <text evidence="3 13">Belongs to the cytochrome P450 family.</text>
</comment>
<dbReference type="PANTHER" id="PTHR24300">
    <property type="entry name" value="CYTOCHROME P450 508A4-RELATED"/>
    <property type="match status" value="1"/>
</dbReference>
<gene>
    <name evidence="15" type="ORF">DFA_03710</name>
</gene>
<name>F4Q1S3_CACFS</name>
<dbReference type="Gene3D" id="1.10.630.10">
    <property type="entry name" value="Cytochrome P450"/>
    <property type="match status" value="1"/>
</dbReference>
<evidence type="ECO:0000256" key="2">
    <source>
        <dbReference type="ARBA" id="ARBA00004167"/>
    </source>
</evidence>
<organism evidence="15 16">
    <name type="scientific">Cavenderia fasciculata</name>
    <name type="common">Slime mold</name>
    <name type="synonym">Dictyostelium fasciculatum</name>
    <dbReference type="NCBI Taxonomy" id="261658"/>
    <lineage>
        <taxon>Eukaryota</taxon>
        <taxon>Amoebozoa</taxon>
        <taxon>Evosea</taxon>
        <taxon>Eumycetozoa</taxon>
        <taxon>Dictyostelia</taxon>
        <taxon>Acytosteliales</taxon>
        <taxon>Cavenderiaceae</taxon>
        <taxon>Cavenderia</taxon>
    </lineage>
</organism>
<evidence type="ECO:0000256" key="12">
    <source>
        <dbReference type="PIRSR" id="PIRSR602401-1"/>
    </source>
</evidence>
<keyword evidence="4 12" id="KW-0349">Heme</keyword>
<evidence type="ECO:0000256" key="13">
    <source>
        <dbReference type="RuleBase" id="RU000461"/>
    </source>
</evidence>
<dbReference type="Pfam" id="PF00067">
    <property type="entry name" value="p450"/>
    <property type="match status" value="1"/>
</dbReference>
<dbReference type="GO" id="GO:0005506">
    <property type="term" value="F:iron ion binding"/>
    <property type="evidence" value="ECO:0007669"/>
    <property type="project" value="InterPro"/>
</dbReference>
<keyword evidence="10 13" id="KW-0503">Monooxygenase</keyword>
<dbReference type="KEGG" id="dfa:DFA_03710"/>
<dbReference type="InterPro" id="IPR050182">
    <property type="entry name" value="Cytochrome_P450_fam2"/>
</dbReference>
<dbReference type="InterPro" id="IPR017972">
    <property type="entry name" value="Cyt_P450_CS"/>
</dbReference>
<keyword evidence="6 12" id="KW-0479">Metal-binding</keyword>
<dbReference type="GO" id="GO:0016020">
    <property type="term" value="C:membrane"/>
    <property type="evidence" value="ECO:0007669"/>
    <property type="project" value="UniProtKB-SubCell"/>
</dbReference>
<dbReference type="InterPro" id="IPR036396">
    <property type="entry name" value="Cyt_P450_sf"/>
</dbReference>
<keyword evidence="11" id="KW-0472">Membrane</keyword>
<dbReference type="Proteomes" id="UP000007797">
    <property type="component" value="Unassembled WGS sequence"/>
</dbReference>
<reference evidence="16" key="1">
    <citation type="journal article" date="2011" name="Genome Res.">
        <title>Phylogeny-wide analysis of social amoeba genomes highlights ancient origins for complex intercellular communication.</title>
        <authorList>
            <person name="Heidel A.J."/>
            <person name="Lawal H.M."/>
            <person name="Felder M."/>
            <person name="Schilde C."/>
            <person name="Helps N.R."/>
            <person name="Tunggal B."/>
            <person name="Rivero F."/>
            <person name="John U."/>
            <person name="Schleicher M."/>
            <person name="Eichinger L."/>
            <person name="Platzer M."/>
            <person name="Noegel A.A."/>
            <person name="Schaap P."/>
            <person name="Gloeckner G."/>
        </authorList>
    </citation>
    <scope>NUCLEOTIDE SEQUENCE [LARGE SCALE GENOMIC DNA]</scope>
    <source>
        <strain evidence="16">SH3</strain>
    </source>
</reference>
<dbReference type="EMBL" id="GL883018">
    <property type="protein sequence ID" value="EGG18223.1"/>
    <property type="molecule type" value="Genomic_DNA"/>
</dbReference>
<dbReference type="PANTHER" id="PTHR24300:SF417">
    <property type="entry name" value="CYTOCHROME P450 508B1-RELATED"/>
    <property type="match status" value="1"/>
</dbReference>
<dbReference type="FunFam" id="1.10.630.10:FF:000068">
    <property type="entry name" value="Probable cytochrome P450 508A2"/>
    <property type="match status" value="1"/>
</dbReference>
<evidence type="ECO:0008006" key="17">
    <source>
        <dbReference type="Google" id="ProtNLM"/>
    </source>
</evidence>
<keyword evidence="9 12" id="KW-0408">Iron</keyword>
<dbReference type="GeneID" id="14870363"/>
<keyword evidence="14" id="KW-0732">Signal</keyword>
<dbReference type="InterPro" id="IPR002401">
    <property type="entry name" value="Cyt_P450_E_grp-I"/>
</dbReference>
<evidence type="ECO:0000313" key="15">
    <source>
        <dbReference type="EMBL" id="EGG18223.1"/>
    </source>
</evidence>
<dbReference type="GO" id="GO:0020037">
    <property type="term" value="F:heme binding"/>
    <property type="evidence" value="ECO:0007669"/>
    <property type="project" value="InterPro"/>
</dbReference>
<evidence type="ECO:0000256" key="6">
    <source>
        <dbReference type="ARBA" id="ARBA00022723"/>
    </source>
</evidence>
<evidence type="ECO:0000256" key="7">
    <source>
        <dbReference type="ARBA" id="ARBA00022989"/>
    </source>
</evidence>
<evidence type="ECO:0000313" key="16">
    <source>
        <dbReference type="Proteomes" id="UP000007797"/>
    </source>
</evidence>
<keyword evidence="8 13" id="KW-0560">Oxidoreductase</keyword>
<keyword evidence="16" id="KW-1185">Reference proteome</keyword>
<evidence type="ECO:0000256" key="1">
    <source>
        <dbReference type="ARBA" id="ARBA00001971"/>
    </source>
</evidence>
<keyword evidence="5" id="KW-0812">Transmembrane</keyword>
<dbReference type="OrthoDB" id="2789670at2759"/>
<proteinExistence type="inferred from homology"/>
<dbReference type="GO" id="GO:0004497">
    <property type="term" value="F:monooxygenase activity"/>
    <property type="evidence" value="ECO:0007669"/>
    <property type="project" value="UniProtKB-KW"/>
</dbReference>
<dbReference type="GO" id="GO:0016705">
    <property type="term" value="F:oxidoreductase activity, acting on paired donors, with incorporation or reduction of molecular oxygen"/>
    <property type="evidence" value="ECO:0007669"/>
    <property type="project" value="InterPro"/>
</dbReference>
<feature type="chain" id="PRO_5003313620" description="Cytochrome P450 family protein" evidence="14">
    <location>
        <begin position="19"/>
        <end position="461"/>
    </location>
</feature>
<feature type="binding site" description="axial binding residue" evidence="12">
    <location>
        <position position="423"/>
    </location>
    <ligand>
        <name>heme</name>
        <dbReference type="ChEBI" id="CHEBI:30413"/>
    </ligand>
    <ligandPart>
        <name>Fe</name>
        <dbReference type="ChEBI" id="CHEBI:18248"/>
    </ligandPart>
</feature>
<dbReference type="AlphaFoldDB" id="F4Q1S3"/>
<protein>
    <recommendedName>
        <fullName evidence="17">Cytochrome P450 family protein</fullName>
    </recommendedName>
</protein>
<dbReference type="CDD" id="cd20617">
    <property type="entry name" value="CYP1_2-like"/>
    <property type="match status" value="1"/>
</dbReference>
<dbReference type="PRINTS" id="PR00463">
    <property type="entry name" value="EP450I"/>
</dbReference>
<keyword evidence="7" id="KW-1133">Transmembrane helix</keyword>
<evidence type="ECO:0000256" key="3">
    <source>
        <dbReference type="ARBA" id="ARBA00010617"/>
    </source>
</evidence>
<dbReference type="PRINTS" id="PR00385">
    <property type="entry name" value="P450"/>
</dbReference>
<dbReference type="RefSeq" id="XP_004357046.1">
    <property type="nucleotide sequence ID" value="XM_004356991.1"/>
</dbReference>
<dbReference type="InterPro" id="IPR001128">
    <property type="entry name" value="Cyt_P450"/>
</dbReference>
<dbReference type="SUPFAM" id="SSF48264">
    <property type="entry name" value="Cytochrome P450"/>
    <property type="match status" value="1"/>
</dbReference>
<evidence type="ECO:0000256" key="4">
    <source>
        <dbReference type="ARBA" id="ARBA00022617"/>
    </source>
</evidence>
<evidence type="ECO:0000256" key="11">
    <source>
        <dbReference type="ARBA" id="ARBA00023136"/>
    </source>
</evidence>
<accession>F4Q1S3</accession>